<accession>A0A5J9TNA0</accession>
<dbReference type="OrthoDB" id="10651232at2759"/>
<sequence>MAAAMALAEKVTVRSEPIGDTPLPEKKRKLAEDDVKPDLAYGSASGARSPPGFSTQKPPKSGLDNDRKPLHVLGRHDGDIAGWEAARQLLEGIGTPSQERTFASLPQATARRGRAAAAAGEHQGRARRGSQKALTTETRNSREAAVREYLGSTEHRRRLADHALAGYERGLEDTKCVALRRYPHLDPAQLVVPPDADGSP</sequence>
<reference evidence="2 3" key="1">
    <citation type="journal article" date="2019" name="Sci. Rep.">
        <title>A high-quality genome of Eragrostis curvula grass provides insights into Poaceae evolution and supports new strategies to enhance forage quality.</title>
        <authorList>
            <person name="Carballo J."/>
            <person name="Santos B.A.C.M."/>
            <person name="Zappacosta D."/>
            <person name="Garbus I."/>
            <person name="Selva J.P."/>
            <person name="Gallo C.A."/>
            <person name="Diaz A."/>
            <person name="Albertini E."/>
            <person name="Caccamo M."/>
            <person name="Echenique V."/>
        </authorList>
    </citation>
    <scope>NUCLEOTIDE SEQUENCE [LARGE SCALE GENOMIC DNA]</scope>
    <source>
        <strain evidence="3">cv. Victoria</strain>
        <tissue evidence="2">Leaf</tissue>
    </source>
</reference>
<organism evidence="2 3">
    <name type="scientific">Eragrostis curvula</name>
    <name type="common">weeping love grass</name>
    <dbReference type="NCBI Taxonomy" id="38414"/>
    <lineage>
        <taxon>Eukaryota</taxon>
        <taxon>Viridiplantae</taxon>
        <taxon>Streptophyta</taxon>
        <taxon>Embryophyta</taxon>
        <taxon>Tracheophyta</taxon>
        <taxon>Spermatophyta</taxon>
        <taxon>Magnoliopsida</taxon>
        <taxon>Liliopsida</taxon>
        <taxon>Poales</taxon>
        <taxon>Poaceae</taxon>
        <taxon>PACMAD clade</taxon>
        <taxon>Chloridoideae</taxon>
        <taxon>Eragrostideae</taxon>
        <taxon>Eragrostidinae</taxon>
        <taxon>Eragrostis</taxon>
    </lineage>
</organism>
<evidence type="ECO:0000313" key="2">
    <source>
        <dbReference type="EMBL" id="TVU12338.1"/>
    </source>
</evidence>
<feature type="region of interest" description="Disordered" evidence="1">
    <location>
        <begin position="1"/>
        <end position="75"/>
    </location>
</feature>
<feature type="compositionally biased region" description="Basic and acidic residues" evidence="1">
    <location>
        <begin position="63"/>
        <end position="75"/>
    </location>
</feature>
<dbReference type="EMBL" id="RWGY01000039">
    <property type="protein sequence ID" value="TVU12338.1"/>
    <property type="molecule type" value="Genomic_DNA"/>
</dbReference>
<feature type="region of interest" description="Disordered" evidence="1">
    <location>
        <begin position="108"/>
        <end position="142"/>
    </location>
</feature>
<comment type="caution">
    <text evidence="2">The sequence shown here is derived from an EMBL/GenBank/DDBJ whole genome shotgun (WGS) entry which is preliminary data.</text>
</comment>
<protein>
    <submittedName>
        <fullName evidence="2">Uncharacterized protein</fullName>
    </submittedName>
</protein>
<dbReference type="Proteomes" id="UP000324897">
    <property type="component" value="Chromosome 3"/>
</dbReference>
<name>A0A5J9TNA0_9POAL</name>
<gene>
    <name evidence="2" type="ORF">EJB05_45976</name>
</gene>
<dbReference type="AlphaFoldDB" id="A0A5J9TNA0"/>
<keyword evidence="3" id="KW-1185">Reference proteome</keyword>
<feature type="non-terminal residue" evidence="2">
    <location>
        <position position="1"/>
    </location>
</feature>
<dbReference type="Gramene" id="TVU12338">
    <property type="protein sequence ID" value="TVU12338"/>
    <property type="gene ID" value="EJB05_45976"/>
</dbReference>
<proteinExistence type="predicted"/>
<evidence type="ECO:0000313" key="3">
    <source>
        <dbReference type="Proteomes" id="UP000324897"/>
    </source>
</evidence>
<evidence type="ECO:0000256" key="1">
    <source>
        <dbReference type="SAM" id="MobiDB-lite"/>
    </source>
</evidence>